<dbReference type="AlphaFoldDB" id="A0AAE2BWS5"/>
<name>A0AAE2BWS5_9LAMI</name>
<evidence type="ECO:0000313" key="2">
    <source>
        <dbReference type="Proteomes" id="UP001289374"/>
    </source>
</evidence>
<dbReference type="EMBL" id="JACGWL010000006">
    <property type="protein sequence ID" value="KAK4400667.1"/>
    <property type="molecule type" value="Genomic_DNA"/>
</dbReference>
<dbReference type="Proteomes" id="UP001289374">
    <property type="component" value="Unassembled WGS sequence"/>
</dbReference>
<dbReference type="PANTHER" id="PTHR11439">
    <property type="entry name" value="GAG-POL-RELATED RETROTRANSPOSON"/>
    <property type="match status" value="1"/>
</dbReference>
<dbReference type="CDD" id="cd09272">
    <property type="entry name" value="RNase_HI_RT_Ty1"/>
    <property type="match status" value="1"/>
</dbReference>
<gene>
    <name evidence="1" type="ORF">Sango_1172800</name>
</gene>
<proteinExistence type="predicted"/>
<comment type="caution">
    <text evidence="1">The sequence shown here is derived from an EMBL/GenBank/DDBJ whole genome shotgun (WGS) entry which is preliminary data.</text>
</comment>
<sequence length="128" mass="14614">MLPFIVLLYLKGTPSLGLFFSAHSSFQLSAYLNASWAAYLHSHRSINRLCVFLGSSLISWKTKKQATVSRSSSEAEYRSMVSTLCELLWISYLLRELQVVPQLPIPFWCDNKATLDINANLVFHERTK</sequence>
<evidence type="ECO:0000313" key="1">
    <source>
        <dbReference type="EMBL" id="KAK4400667.1"/>
    </source>
</evidence>
<organism evidence="1 2">
    <name type="scientific">Sesamum angolense</name>
    <dbReference type="NCBI Taxonomy" id="2727404"/>
    <lineage>
        <taxon>Eukaryota</taxon>
        <taxon>Viridiplantae</taxon>
        <taxon>Streptophyta</taxon>
        <taxon>Embryophyta</taxon>
        <taxon>Tracheophyta</taxon>
        <taxon>Spermatophyta</taxon>
        <taxon>Magnoliopsida</taxon>
        <taxon>eudicotyledons</taxon>
        <taxon>Gunneridae</taxon>
        <taxon>Pentapetalae</taxon>
        <taxon>asterids</taxon>
        <taxon>lamiids</taxon>
        <taxon>Lamiales</taxon>
        <taxon>Pedaliaceae</taxon>
        <taxon>Sesamum</taxon>
    </lineage>
</organism>
<protein>
    <submittedName>
        <fullName evidence="1">Retrovirus-related Pol polyprotein from transposon RE2</fullName>
    </submittedName>
</protein>
<reference evidence="1" key="2">
    <citation type="journal article" date="2024" name="Plant">
        <title>Genomic evolution and insights into agronomic trait innovations of Sesamum species.</title>
        <authorList>
            <person name="Miao H."/>
            <person name="Wang L."/>
            <person name="Qu L."/>
            <person name="Liu H."/>
            <person name="Sun Y."/>
            <person name="Le M."/>
            <person name="Wang Q."/>
            <person name="Wei S."/>
            <person name="Zheng Y."/>
            <person name="Lin W."/>
            <person name="Duan Y."/>
            <person name="Cao H."/>
            <person name="Xiong S."/>
            <person name="Wang X."/>
            <person name="Wei L."/>
            <person name="Li C."/>
            <person name="Ma Q."/>
            <person name="Ju M."/>
            <person name="Zhao R."/>
            <person name="Li G."/>
            <person name="Mu C."/>
            <person name="Tian Q."/>
            <person name="Mei H."/>
            <person name="Zhang T."/>
            <person name="Gao T."/>
            <person name="Zhang H."/>
        </authorList>
    </citation>
    <scope>NUCLEOTIDE SEQUENCE</scope>
    <source>
        <strain evidence="1">K16</strain>
    </source>
</reference>
<dbReference type="PANTHER" id="PTHR11439:SF465">
    <property type="entry name" value="REVERSE TRANSCRIPTASE TY1_COPIA-TYPE DOMAIN-CONTAINING PROTEIN"/>
    <property type="match status" value="1"/>
</dbReference>
<reference evidence="1" key="1">
    <citation type="submission" date="2020-06" db="EMBL/GenBank/DDBJ databases">
        <authorList>
            <person name="Li T."/>
            <person name="Hu X."/>
            <person name="Zhang T."/>
            <person name="Song X."/>
            <person name="Zhang H."/>
            <person name="Dai N."/>
            <person name="Sheng W."/>
            <person name="Hou X."/>
            <person name="Wei L."/>
        </authorList>
    </citation>
    <scope>NUCLEOTIDE SEQUENCE</scope>
    <source>
        <strain evidence="1">K16</strain>
        <tissue evidence="1">Leaf</tissue>
    </source>
</reference>
<keyword evidence="2" id="KW-1185">Reference proteome</keyword>
<accession>A0AAE2BWS5</accession>